<dbReference type="EMBL" id="CP109527">
    <property type="protein sequence ID" value="WTY34572.1"/>
    <property type="molecule type" value="Genomic_DNA"/>
</dbReference>
<keyword evidence="3" id="KW-1185">Reference proteome</keyword>
<dbReference type="SUPFAM" id="SSF55961">
    <property type="entry name" value="Bet v1-like"/>
    <property type="match status" value="1"/>
</dbReference>
<proteinExistence type="predicted"/>
<dbReference type="RefSeq" id="WP_405146970.1">
    <property type="nucleotide sequence ID" value="NZ_CP109527.1"/>
</dbReference>
<sequence>MAQRSNRRRQGEVLITSDTTPSHGLDQVRVSGTVSLAVSPEKLWDLLSQPEHIASWMSELHAWTGPATDRVGAGRELAAQVQMFHMIHDVRLVVTEYRPTLGWTMTCGGVTGVAVAFTVEVEQLRDVTRATLRTSLHGQVLRDADVVVLRHAIQSGLDSSLRQLADIAHPDIAAYPLPVALGYHLTRDRAAGFP</sequence>
<protein>
    <submittedName>
        <fullName evidence="2">SRPBCC family protein</fullName>
    </submittedName>
</protein>
<evidence type="ECO:0000313" key="3">
    <source>
        <dbReference type="Proteomes" id="UP001621418"/>
    </source>
</evidence>
<feature type="region of interest" description="Disordered" evidence="1">
    <location>
        <begin position="1"/>
        <end position="20"/>
    </location>
</feature>
<name>A0ABZ1N3N0_9NOCA</name>
<reference evidence="2 3" key="1">
    <citation type="submission" date="2022-10" db="EMBL/GenBank/DDBJ databases">
        <title>The complete genomes of actinobacterial strains from the NBC collection.</title>
        <authorList>
            <person name="Joergensen T.S."/>
            <person name="Alvarez Arevalo M."/>
            <person name="Sterndorff E.B."/>
            <person name="Faurdal D."/>
            <person name="Vuksanovic O."/>
            <person name="Mourched A.-S."/>
            <person name="Charusanti P."/>
            <person name="Shaw S."/>
            <person name="Blin K."/>
            <person name="Weber T."/>
        </authorList>
    </citation>
    <scope>NUCLEOTIDE SEQUENCE [LARGE SCALE GENOMIC DNA]</scope>
    <source>
        <strain evidence="2 3">NBC_01413</strain>
    </source>
</reference>
<accession>A0ABZ1N3N0</accession>
<gene>
    <name evidence="2" type="ORF">OG308_25075</name>
</gene>
<dbReference type="Proteomes" id="UP001621418">
    <property type="component" value="Chromosome"/>
</dbReference>
<dbReference type="Pfam" id="PF10604">
    <property type="entry name" value="Polyketide_cyc2"/>
    <property type="match status" value="1"/>
</dbReference>
<dbReference type="InterPro" id="IPR019587">
    <property type="entry name" value="Polyketide_cyclase/dehydratase"/>
</dbReference>
<evidence type="ECO:0000256" key="1">
    <source>
        <dbReference type="SAM" id="MobiDB-lite"/>
    </source>
</evidence>
<dbReference type="InterPro" id="IPR023393">
    <property type="entry name" value="START-like_dom_sf"/>
</dbReference>
<organism evidence="2 3">
    <name type="scientific">Nocardia salmonicida</name>
    <dbReference type="NCBI Taxonomy" id="53431"/>
    <lineage>
        <taxon>Bacteria</taxon>
        <taxon>Bacillati</taxon>
        <taxon>Actinomycetota</taxon>
        <taxon>Actinomycetes</taxon>
        <taxon>Mycobacteriales</taxon>
        <taxon>Nocardiaceae</taxon>
        <taxon>Nocardia</taxon>
    </lineage>
</organism>
<dbReference type="Gene3D" id="3.30.530.20">
    <property type="match status" value="1"/>
</dbReference>
<evidence type="ECO:0000313" key="2">
    <source>
        <dbReference type="EMBL" id="WTY34572.1"/>
    </source>
</evidence>
<dbReference type="CDD" id="cd07812">
    <property type="entry name" value="SRPBCC"/>
    <property type="match status" value="1"/>
</dbReference>